<dbReference type="Proteomes" id="UP000593915">
    <property type="component" value="Chromosome"/>
</dbReference>
<dbReference type="RefSeq" id="WP_029409910.1">
    <property type="nucleotide sequence ID" value="NZ_CP045670.1"/>
</dbReference>
<keyword evidence="1" id="KW-0805">Transcription regulation</keyword>
<dbReference type="SUPFAM" id="SSF46689">
    <property type="entry name" value="Homeodomain-like"/>
    <property type="match status" value="1"/>
</dbReference>
<evidence type="ECO:0000313" key="5">
    <source>
        <dbReference type="Proteomes" id="UP000593915"/>
    </source>
</evidence>
<dbReference type="Gene3D" id="1.10.357.10">
    <property type="entry name" value="Tetracycline Repressor, domain 2"/>
    <property type="match status" value="1"/>
</dbReference>
<protein>
    <submittedName>
        <fullName evidence="4">TetR/AcrR family transcriptional regulator</fullName>
    </submittedName>
</protein>
<evidence type="ECO:0000313" key="4">
    <source>
        <dbReference type="EMBL" id="QOW59779.1"/>
    </source>
</evidence>
<evidence type="ECO:0000256" key="1">
    <source>
        <dbReference type="ARBA" id="ARBA00023015"/>
    </source>
</evidence>
<dbReference type="InterPro" id="IPR050109">
    <property type="entry name" value="HTH-type_TetR-like_transc_reg"/>
</dbReference>
<dbReference type="PRINTS" id="PR00455">
    <property type="entry name" value="HTHTETR"/>
</dbReference>
<accession>A0A7S7AVM4</accession>
<evidence type="ECO:0000256" key="3">
    <source>
        <dbReference type="ARBA" id="ARBA00023163"/>
    </source>
</evidence>
<sequence length="190" mass="22047">MQVLKEKVKNKIFSAAEEIFYEKDYRSAKLTDIAERAEVPVALIYTYFKNKEVLFDSVVNSVYISFSEAINAEEAETAGTALKRFEDAGEKYLHELLKNHKRLVILMDKSAGTKHEKAKEKLVKQLERHIKKMGIKRLSEKKYDPILIHILANNYTEGLLEIARHYEGEKRAKEILTLMNQCYYKGVESL</sequence>
<organism evidence="4 5">
    <name type="scientific">Treponema pedis</name>
    <dbReference type="NCBI Taxonomy" id="409322"/>
    <lineage>
        <taxon>Bacteria</taxon>
        <taxon>Pseudomonadati</taxon>
        <taxon>Spirochaetota</taxon>
        <taxon>Spirochaetia</taxon>
        <taxon>Spirochaetales</taxon>
        <taxon>Treponemataceae</taxon>
        <taxon>Treponema</taxon>
    </lineage>
</organism>
<name>A0A7S7AVM4_9SPIR</name>
<dbReference type="GO" id="GO:0003700">
    <property type="term" value="F:DNA-binding transcription factor activity"/>
    <property type="evidence" value="ECO:0007669"/>
    <property type="project" value="TreeGrafter"/>
</dbReference>
<evidence type="ECO:0000256" key="2">
    <source>
        <dbReference type="ARBA" id="ARBA00023125"/>
    </source>
</evidence>
<dbReference type="AlphaFoldDB" id="A0A7S7AVM4"/>
<gene>
    <name evidence="4" type="ORF">IFE08_07805</name>
</gene>
<dbReference type="Pfam" id="PF00440">
    <property type="entry name" value="TetR_N"/>
    <property type="match status" value="1"/>
</dbReference>
<dbReference type="PANTHER" id="PTHR30055">
    <property type="entry name" value="HTH-TYPE TRANSCRIPTIONAL REGULATOR RUTR"/>
    <property type="match status" value="1"/>
</dbReference>
<dbReference type="PANTHER" id="PTHR30055:SF234">
    <property type="entry name" value="HTH-TYPE TRANSCRIPTIONAL REGULATOR BETI"/>
    <property type="match status" value="1"/>
</dbReference>
<dbReference type="InterPro" id="IPR001647">
    <property type="entry name" value="HTH_TetR"/>
</dbReference>
<reference evidence="4 5" key="1">
    <citation type="submission" date="2020-09" db="EMBL/GenBank/DDBJ databases">
        <title>Characterization of Treponema spp. from bovine digital dermatitis in Korea.</title>
        <authorList>
            <person name="Espiritu H.M."/>
            <person name="Cho Y.I."/>
            <person name="Mamuad L."/>
        </authorList>
    </citation>
    <scope>NUCLEOTIDE SEQUENCE [LARGE SCALE GENOMIC DNA]</scope>
    <source>
        <strain evidence="4 5">KS1</strain>
    </source>
</reference>
<dbReference type="PROSITE" id="PS50977">
    <property type="entry name" value="HTH_TETR_2"/>
    <property type="match status" value="1"/>
</dbReference>
<dbReference type="GO" id="GO:0000976">
    <property type="term" value="F:transcription cis-regulatory region binding"/>
    <property type="evidence" value="ECO:0007669"/>
    <property type="project" value="TreeGrafter"/>
</dbReference>
<proteinExistence type="predicted"/>
<dbReference type="InterPro" id="IPR009057">
    <property type="entry name" value="Homeodomain-like_sf"/>
</dbReference>
<dbReference type="EMBL" id="CP061839">
    <property type="protein sequence ID" value="QOW59779.1"/>
    <property type="molecule type" value="Genomic_DNA"/>
</dbReference>
<keyword evidence="2" id="KW-0238">DNA-binding</keyword>
<keyword evidence="3" id="KW-0804">Transcription</keyword>